<reference evidence="8" key="1">
    <citation type="submission" date="2020-10" db="EMBL/GenBank/DDBJ databases">
        <authorList>
            <person name="Gilroy R."/>
        </authorList>
    </citation>
    <scope>NUCLEOTIDE SEQUENCE</scope>
    <source>
        <strain evidence="8">6276</strain>
    </source>
</reference>
<reference evidence="8" key="2">
    <citation type="journal article" date="2021" name="PeerJ">
        <title>Extensive microbial diversity within the chicken gut microbiome revealed by metagenomics and culture.</title>
        <authorList>
            <person name="Gilroy R."/>
            <person name="Ravi A."/>
            <person name="Getino M."/>
            <person name="Pursley I."/>
            <person name="Horton D.L."/>
            <person name="Alikhan N.F."/>
            <person name="Baker D."/>
            <person name="Gharbi K."/>
            <person name="Hall N."/>
            <person name="Watson M."/>
            <person name="Adriaenssens E.M."/>
            <person name="Foster-Nyarko E."/>
            <person name="Jarju S."/>
            <person name="Secka A."/>
            <person name="Antonio M."/>
            <person name="Oren A."/>
            <person name="Chaudhuri R.R."/>
            <person name="La Ragione R."/>
            <person name="Hildebrand F."/>
            <person name="Pallen M.J."/>
        </authorList>
    </citation>
    <scope>NUCLEOTIDE SEQUENCE</scope>
    <source>
        <strain evidence="8">6276</strain>
    </source>
</reference>
<evidence type="ECO:0000256" key="4">
    <source>
        <dbReference type="ARBA" id="ARBA00022982"/>
    </source>
</evidence>
<proteinExistence type="predicted"/>
<feature type="domain" description="4Fe-4S ferredoxin-type" evidence="7">
    <location>
        <begin position="188"/>
        <end position="217"/>
    </location>
</feature>
<dbReference type="Gene3D" id="3.40.950.10">
    <property type="entry name" value="Fe-only Hydrogenase (Larger Subunit), Chain L, domain 3"/>
    <property type="match status" value="1"/>
</dbReference>
<dbReference type="AlphaFoldDB" id="A0A9D1EZH9"/>
<evidence type="ECO:0000256" key="5">
    <source>
        <dbReference type="ARBA" id="ARBA00023004"/>
    </source>
</evidence>
<keyword evidence="5" id="KW-0408">Iron</keyword>
<keyword evidence="6" id="KW-0411">Iron-sulfur</keyword>
<keyword evidence="3" id="KW-0479">Metal-binding</keyword>
<accession>A0A9D1EZH9</accession>
<dbReference type="InterPro" id="IPR050294">
    <property type="entry name" value="RnfB_subfamily"/>
</dbReference>
<dbReference type="SUPFAM" id="SSF53920">
    <property type="entry name" value="Fe-only hydrogenase"/>
    <property type="match status" value="1"/>
</dbReference>
<sequence>MAINTPKQTSHLKREILVRLIKSFLSDNFEENTRLIPYDMRPKGHEVPYRCCIYKERAILRDRAVAGLGFSIEETDDSTLLSDLAEQALERKEPEENPLTVLTTACKGCVPSRIYVTDLCQGCVARPCVNTCKFGAISIQNGKSVIDPAKCKNCGMCAQVCPYQAIQKIIVPCENACPVGAIAKGEDGHAQIDFSKCISCGKCVSACPFGAVHEKSQIIDVLKSIKEGKKVIAMIAPAMMGQLPCTPKQLKEAIMKLGFADVYEVAQGADVTTKTEAAEFTERLEHGAEFMTTSCCAGYNELVEKHIPEMKPFRSDTKTPLYYTAEIVKKEIPDAVTVFFSPCVAKRREALQNPNVDYVLNYEEVGAWFVALNIQVAECGESEFKTEASAEARNYCVTGGVAKAVQTLLPEEIPAHPVIVDGLTKQSIRDLKKYAKNGMCDLGNLIEVMACQGGCLGGNATVNAFKPALKQVTNYVNESESLKEAAKA</sequence>
<keyword evidence="4" id="KW-0249">Electron transport</keyword>
<evidence type="ECO:0000259" key="7">
    <source>
        <dbReference type="PROSITE" id="PS51379"/>
    </source>
</evidence>
<evidence type="ECO:0000256" key="6">
    <source>
        <dbReference type="ARBA" id="ARBA00023014"/>
    </source>
</evidence>
<gene>
    <name evidence="8" type="ORF">IAC10_08735</name>
</gene>
<dbReference type="GO" id="GO:0051539">
    <property type="term" value="F:4 iron, 4 sulfur cluster binding"/>
    <property type="evidence" value="ECO:0007669"/>
    <property type="project" value="UniProtKB-KW"/>
</dbReference>
<dbReference type="Pfam" id="PF02906">
    <property type="entry name" value="Fe_hyd_lg_C"/>
    <property type="match status" value="1"/>
</dbReference>
<dbReference type="NCBIfam" id="TIGR04105">
    <property type="entry name" value="FeFe_hydrog_B1"/>
    <property type="match status" value="1"/>
</dbReference>
<comment type="caution">
    <text evidence="8">The sequence shown here is derived from an EMBL/GenBank/DDBJ whole genome shotgun (WGS) entry which is preliminary data.</text>
</comment>
<dbReference type="Proteomes" id="UP000823928">
    <property type="component" value="Unassembled WGS sequence"/>
</dbReference>
<dbReference type="PANTHER" id="PTHR42859:SF10">
    <property type="entry name" value="DIMETHYLSULFOXIDE REDUCTASE CHAIN B"/>
    <property type="match status" value="1"/>
</dbReference>
<evidence type="ECO:0000313" key="8">
    <source>
        <dbReference type="EMBL" id="HIS36698.1"/>
    </source>
</evidence>
<dbReference type="GO" id="GO:0046872">
    <property type="term" value="F:metal ion binding"/>
    <property type="evidence" value="ECO:0007669"/>
    <property type="project" value="UniProtKB-KW"/>
</dbReference>
<dbReference type="InterPro" id="IPR017900">
    <property type="entry name" value="4Fe4S_Fe_S_CS"/>
</dbReference>
<dbReference type="CDD" id="cd10549">
    <property type="entry name" value="MtMvhB_like"/>
    <property type="match status" value="1"/>
</dbReference>
<dbReference type="PROSITE" id="PS00198">
    <property type="entry name" value="4FE4S_FER_1"/>
    <property type="match status" value="1"/>
</dbReference>
<protein>
    <submittedName>
        <fullName evidence="8">4Fe-4S binding protein</fullName>
    </submittedName>
</protein>
<dbReference type="InterPro" id="IPR009016">
    <property type="entry name" value="Fe_hydrogenase"/>
</dbReference>
<evidence type="ECO:0000256" key="2">
    <source>
        <dbReference type="ARBA" id="ARBA00022485"/>
    </source>
</evidence>
<dbReference type="PANTHER" id="PTHR42859">
    <property type="entry name" value="OXIDOREDUCTASE"/>
    <property type="match status" value="1"/>
</dbReference>
<dbReference type="InterPro" id="IPR027631">
    <property type="entry name" value="Mono_FeFe_hydrog"/>
</dbReference>
<evidence type="ECO:0000256" key="1">
    <source>
        <dbReference type="ARBA" id="ARBA00022448"/>
    </source>
</evidence>
<dbReference type="PROSITE" id="PS51379">
    <property type="entry name" value="4FE4S_FER_2"/>
    <property type="match status" value="2"/>
</dbReference>
<dbReference type="Pfam" id="PF00037">
    <property type="entry name" value="Fer4"/>
    <property type="match status" value="2"/>
</dbReference>
<dbReference type="InterPro" id="IPR004108">
    <property type="entry name" value="Fe_hydrogenase_lsu_C"/>
</dbReference>
<evidence type="ECO:0000313" key="9">
    <source>
        <dbReference type="Proteomes" id="UP000823928"/>
    </source>
</evidence>
<dbReference type="Gene3D" id="3.30.70.20">
    <property type="match status" value="2"/>
</dbReference>
<feature type="domain" description="4Fe-4S ferredoxin-type" evidence="7">
    <location>
        <begin position="142"/>
        <end position="171"/>
    </location>
</feature>
<name>A0A9D1EZH9_9BACT</name>
<dbReference type="EMBL" id="DVIU01000171">
    <property type="protein sequence ID" value="HIS36698.1"/>
    <property type="molecule type" value="Genomic_DNA"/>
</dbReference>
<keyword evidence="1" id="KW-0813">Transport</keyword>
<dbReference type="InterPro" id="IPR017896">
    <property type="entry name" value="4Fe4S_Fe-S-bd"/>
</dbReference>
<organism evidence="8 9">
    <name type="scientific">Candidatus Scatousia excrementigallinarum</name>
    <dbReference type="NCBI Taxonomy" id="2840935"/>
    <lineage>
        <taxon>Bacteria</taxon>
        <taxon>Candidatus Scatousia</taxon>
    </lineage>
</organism>
<dbReference type="SUPFAM" id="SSF54862">
    <property type="entry name" value="4Fe-4S ferredoxins"/>
    <property type="match status" value="1"/>
</dbReference>
<evidence type="ECO:0000256" key="3">
    <source>
        <dbReference type="ARBA" id="ARBA00022723"/>
    </source>
</evidence>
<keyword evidence="2" id="KW-0004">4Fe-4S</keyword>